<dbReference type="Proteomes" id="UP000000424">
    <property type="component" value="Chromosome"/>
</dbReference>
<name>A0ABM5LCJ3_CHLPN</name>
<gene>
    <name evidence="1" type="ordered locus">CpB0412</name>
</gene>
<evidence type="ECO:0000313" key="1">
    <source>
        <dbReference type="EMBL" id="AAP98343.1"/>
    </source>
</evidence>
<proteinExistence type="predicted"/>
<accession>A0ABM5LCJ3</accession>
<protein>
    <recommendedName>
        <fullName evidence="3">Lipoprotein</fullName>
    </recommendedName>
</protein>
<evidence type="ECO:0008006" key="3">
    <source>
        <dbReference type="Google" id="ProtNLM"/>
    </source>
</evidence>
<reference evidence="1" key="1">
    <citation type="submission" date="2002-05" db="EMBL/GenBank/DDBJ databases">
        <title>The genome sequence of Chlamydia pneumoniae TW183 and comparison with other Chlamydia strains based on whole genome sequence analysis.</title>
        <authorList>
            <person name="Geng M.M."/>
            <person name="Schuhmacher A."/>
            <person name="Muehldorfer I."/>
            <person name="Bensch K.W."/>
            <person name="Schaefer K.P."/>
            <person name="Schneider S."/>
            <person name="Pohl T."/>
            <person name="Essig A."/>
            <person name="Marre R."/>
            <person name="Melchers K."/>
        </authorList>
    </citation>
    <scope>NUCLEOTIDE SEQUENCE [LARGE SCALE GENOMIC DNA]</scope>
    <source>
        <strain evidence="1">TW-183</strain>
    </source>
</reference>
<evidence type="ECO:0000313" key="2">
    <source>
        <dbReference type="Proteomes" id="UP000000424"/>
    </source>
</evidence>
<dbReference type="InterPro" id="IPR055922">
    <property type="entry name" value="DUF7499"/>
</dbReference>
<dbReference type="NCBIfam" id="NF041726">
    <property type="entry name" value="lipo_CT253"/>
    <property type="match status" value="1"/>
</dbReference>
<dbReference type="Pfam" id="PF24330">
    <property type="entry name" value="DUF7499"/>
    <property type="match status" value="1"/>
</dbReference>
<organism evidence="1 2">
    <name type="scientific">Chlamydia pneumoniae</name>
    <name type="common">Chlamydophila pneumoniae</name>
    <dbReference type="NCBI Taxonomy" id="83558"/>
    <lineage>
        <taxon>Bacteria</taxon>
        <taxon>Pseudomonadati</taxon>
        <taxon>Chlamydiota</taxon>
        <taxon>Chlamydiia</taxon>
        <taxon>Chlamydiales</taxon>
        <taxon>Chlamydiaceae</taxon>
        <taxon>Chlamydia/Chlamydophila group</taxon>
        <taxon>Chlamydia</taxon>
    </lineage>
</organism>
<keyword evidence="2" id="KW-1185">Reference proteome</keyword>
<dbReference type="EMBL" id="AE009440">
    <property type="protein sequence ID" value="AAP98343.1"/>
    <property type="molecule type" value="Genomic_DNA"/>
</dbReference>
<sequence length="252" mass="28465">MRVLNGKSLNCESIDLKSKNFPRARIFCKISNLRTVTMRKMLVLLASLGLLSPTLSSCTHLGSSGSYHPKLYTSGSKTKGVIAMLPVFHRPGKSLEPLPWNLQGEFTEEISKRFYASEKVFLIKHNASPQTVSQFYAPIANRLPETIIEQFLPAEFIVATELLEQKTGKEAGVDSVTASVRVRVFDIRHHKIALIYQEIIECSQPLTTLVNDYHRYGWNSKHFDSTPMGLMHSRLFREVVARVEGYVCANYS</sequence>